<keyword evidence="3" id="KW-0479">Metal-binding</keyword>
<gene>
    <name evidence="14" type="ORF">AMELA_G00198140</name>
</gene>
<dbReference type="Pfam" id="PF21276">
    <property type="entry name" value="ZNF512_C2HC"/>
    <property type="match status" value="1"/>
</dbReference>
<evidence type="ECO:0000313" key="14">
    <source>
        <dbReference type="EMBL" id="KAF4078339.1"/>
    </source>
</evidence>
<comment type="subcellular location">
    <subcellularLocation>
        <location evidence="1">Nucleus</location>
    </subcellularLocation>
</comment>
<name>A0A7J6A8M6_AMEME</name>
<feature type="domain" description="C2H2-type" evidence="13">
    <location>
        <begin position="157"/>
        <end position="181"/>
    </location>
</feature>
<evidence type="ECO:0000256" key="5">
    <source>
        <dbReference type="ARBA" id="ARBA00022771"/>
    </source>
</evidence>
<keyword evidence="6" id="KW-0862">Zinc</keyword>
<evidence type="ECO:0000256" key="10">
    <source>
        <dbReference type="ARBA" id="ARBA00023242"/>
    </source>
</evidence>
<feature type="compositionally biased region" description="Basic and acidic residues" evidence="12">
    <location>
        <begin position="195"/>
        <end position="206"/>
    </location>
</feature>
<evidence type="ECO:0000256" key="2">
    <source>
        <dbReference type="ARBA" id="ARBA00006991"/>
    </source>
</evidence>
<dbReference type="PROSITE" id="PS50157">
    <property type="entry name" value="ZINC_FINGER_C2H2_2"/>
    <property type="match status" value="1"/>
</dbReference>
<evidence type="ECO:0000313" key="15">
    <source>
        <dbReference type="Proteomes" id="UP000593565"/>
    </source>
</evidence>
<feature type="region of interest" description="Disordered" evidence="12">
    <location>
        <begin position="188"/>
        <end position="272"/>
    </location>
</feature>
<dbReference type="Gene3D" id="3.30.160.60">
    <property type="entry name" value="Classic Zinc Finger"/>
    <property type="match status" value="1"/>
</dbReference>
<keyword evidence="5 11" id="KW-0863">Zinc-finger</keyword>
<dbReference type="PROSITE" id="PS00028">
    <property type="entry name" value="ZINC_FINGER_C2H2_1"/>
    <property type="match status" value="1"/>
</dbReference>
<dbReference type="InterPro" id="IPR036236">
    <property type="entry name" value="Znf_C2H2_sf"/>
</dbReference>
<keyword evidence="7" id="KW-0805">Transcription regulation</keyword>
<dbReference type="PANTHER" id="PTHR22979:SF3">
    <property type="entry name" value="ZINC FINGER PROTEIN 512B"/>
    <property type="match status" value="1"/>
</dbReference>
<evidence type="ECO:0000256" key="3">
    <source>
        <dbReference type="ARBA" id="ARBA00022723"/>
    </source>
</evidence>
<dbReference type="GO" id="GO:0003677">
    <property type="term" value="F:DNA binding"/>
    <property type="evidence" value="ECO:0007669"/>
    <property type="project" value="UniProtKB-KW"/>
</dbReference>
<evidence type="ECO:0000256" key="6">
    <source>
        <dbReference type="ARBA" id="ARBA00022833"/>
    </source>
</evidence>
<keyword evidence="15" id="KW-1185">Reference proteome</keyword>
<keyword evidence="4" id="KW-0677">Repeat</keyword>
<keyword evidence="10" id="KW-0539">Nucleus</keyword>
<keyword evidence="9" id="KW-0804">Transcription</keyword>
<evidence type="ECO:0000256" key="4">
    <source>
        <dbReference type="ARBA" id="ARBA00022737"/>
    </source>
</evidence>
<evidence type="ECO:0000256" key="9">
    <source>
        <dbReference type="ARBA" id="ARBA00023163"/>
    </source>
</evidence>
<sequence length="305" mass="34385">MKVDEKVQSPTEKTKSDPANMKIKKRMEEKRENKKDARVEAEFLDLERTPSGRVRRRSAQVAVFHLQEIAEDELAKDWATKRRIKDDLVPDIKRLNYTRPGLPTYKPETLDTWKNAVKEKGFICCPNSSCQAIYSSVSGLKAHLTSCIKGGVIVGKYTCLLCQKEFSSESGVKYHICKTHSQNWFRATGHVSKSKNKDSQSYKVQKDMQNGVPWKKRGRKPKERLVETASTQEKTLSTSSGPSMNHQTPNPNASPTQVQTSSQKPACTTPNNIPTLIDGITLIHNRDLQPPVKNRAKPKKALLTV</sequence>
<evidence type="ECO:0000256" key="1">
    <source>
        <dbReference type="ARBA" id="ARBA00004123"/>
    </source>
</evidence>
<dbReference type="Proteomes" id="UP000593565">
    <property type="component" value="Unassembled WGS sequence"/>
</dbReference>
<evidence type="ECO:0000256" key="7">
    <source>
        <dbReference type="ARBA" id="ARBA00023015"/>
    </source>
</evidence>
<dbReference type="SUPFAM" id="SSF57667">
    <property type="entry name" value="beta-beta-alpha zinc fingers"/>
    <property type="match status" value="2"/>
</dbReference>
<reference evidence="14 15" key="1">
    <citation type="submission" date="2020-02" db="EMBL/GenBank/DDBJ databases">
        <title>A chromosome-scale genome assembly of the black bullhead catfish (Ameiurus melas).</title>
        <authorList>
            <person name="Wen M."/>
            <person name="Zham M."/>
            <person name="Cabau C."/>
            <person name="Klopp C."/>
            <person name="Donnadieu C."/>
            <person name="Roques C."/>
            <person name="Bouchez O."/>
            <person name="Lampietro C."/>
            <person name="Jouanno E."/>
            <person name="Herpin A."/>
            <person name="Louis A."/>
            <person name="Berthelot C."/>
            <person name="Parey E."/>
            <person name="Roest-Crollius H."/>
            <person name="Braasch I."/>
            <person name="Postlethwait J."/>
            <person name="Robinson-Rechavi M."/>
            <person name="Echchiki A."/>
            <person name="Begum T."/>
            <person name="Montfort J."/>
            <person name="Schartl M."/>
            <person name="Bobe J."/>
            <person name="Guiguen Y."/>
        </authorList>
    </citation>
    <scope>NUCLEOTIDE SEQUENCE [LARGE SCALE GENOMIC DNA]</scope>
    <source>
        <strain evidence="14">M_S1</strain>
        <tissue evidence="14">Blood</tissue>
    </source>
</reference>
<dbReference type="EMBL" id="JAAGNN010000017">
    <property type="protein sequence ID" value="KAF4078339.1"/>
    <property type="molecule type" value="Genomic_DNA"/>
</dbReference>
<protein>
    <recommendedName>
        <fullName evidence="13">C2H2-type domain-containing protein</fullName>
    </recommendedName>
</protein>
<feature type="compositionally biased region" description="Basic and acidic residues" evidence="12">
    <location>
        <begin position="26"/>
        <end position="36"/>
    </location>
</feature>
<dbReference type="PANTHER" id="PTHR22979">
    <property type="entry name" value="ZINC FINGER PROTEIN-RELATED"/>
    <property type="match status" value="1"/>
</dbReference>
<dbReference type="InterPro" id="IPR052274">
    <property type="entry name" value="Krueppel_C2H2_Zn-finger"/>
</dbReference>
<evidence type="ECO:0000259" key="13">
    <source>
        <dbReference type="PROSITE" id="PS50157"/>
    </source>
</evidence>
<organism evidence="14 15">
    <name type="scientific">Ameiurus melas</name>
    <name type="common">Black bullhead</name>
    <name type="synonym">Silurus melas</name>
    <dbReference type="NCBI Taxonomy" id="219545"/>
    <lineage>
        <taxon>Eukaryota</taxon>
        <taxon>Metazoa</taxon>
        <taxon>Chordata</taxon>
        <taxon>Craniata</taxon>
        <taxon>Vertebrata</taxon>
        <taxon>Euteleostomi</taxon>
        <taxon>Actinopterygii</taxon>
        <taxon>Neopterygii</taxon>
        <taxon>Teleostei</taxon>
        <taxon>Ostariophysi</taxon>
        <taxon>Siluriformes</taxon>
        <taxon>Ictaluridae</taxon>
        <taxon>Ameiurus</taxon>
    </lineage>
</organism>
<keyword evidence="8" id="KW-0238">DNA-binding</keyword>
<dbReference type="GO" id="GO:0008270">
    <property type="term" value="F:zinc ion binding"/>
    <property type="evidence" value="ECO:0007669"/>
    <property type="project" value="UniProtKB-KW"/>
</dbReference>
<comment type="caution">
    <text evidence="14">The sequence shown here is derived from an EMBL/GenBank/DDBJ whole genome shotgun (WGS) entry which is preliminary data.</text>
</comment>
<evidence type="ECO:0000256" key="12">
    <source>
        <dbReference type="SAM" id="MobiDB-lite"/>
    </source>
</evidence>
<dbReference type="InterPro" id="IPR013087">
    <property type="entry name" value="Znf_C2H2_type"/>
</dbReference>
<dbReference type="InterPro" id="IPR048408">
    <property type="entry name" value="ZNF512_C2HC"/>
</dbReference>
<comment type="similarity">
    <text evidence="2">Belongs to the krueppel C2H2-type zinc-finger protein family.</text>
</comment>
<dbReference type="GO" id="GO:0005634">
    <property type="term" value="C:nucleus"/>
    <property type="evidence" value="ECO:0007669"/>
    <property type="project" value="UniProtKB-SubCell"/>
</dbReference>
<proteinExistence type="inferred from homology"/>
<feature type="region of interest" description="Disordered" evidence="12">
    <location>
        <begin position="1"/>
        <end position="36"/>
    </location>
</feature>
<dbReference type="AlphaFoldDB" id="A0A7J6A8M6"/>
<feature type="compositionally biased region" description="Polar residues" evidence="12">
    <location>
        <begin position="228"/>
        <end position="272"/>
    </location>
</feature>
<evidence type="ECO:0000256" key="8">
    <source>
        <dbReference type="ARBA" id="ARBA00023125"/>
    </source>
</evidence>
<accession>A0A7J6A8M6</accession>
<evidence type="ECO:0000256" key="11">
    <source>
        <dbReference type="PROSITE-ProRule" id="PRU00042"/>
    </source>
</evidence>
<feature type="compositionally biased region" description="Basic and acidic residues" evidence="12">
    <location>
        <begin position="1"/>
        <end position="16"/>
    </location>
</feature>